<dbReference type="Pfam" id="PF05226">
    <property type="entry name" value="CHASE2"/>
    <property type="match status" value="1"/>
</dbReference>
<feature type="domain" description="CHASE2" evidence="2">
    <location>
        <begin position="264"/>
        <end position="573"/>
    </location>
</feature>
<evidence type="ECO:0000313" key="3">
    <source>
        <dbReference type="EMBL" id="MBE9067691.1"/>
    </source>
</evidence>
<dbReference type="RefSeq" id="WP_193993652.1">
    <property type="nucleotide sequence ID" value="NZ_JADEXP010000112.1"/>
</dbReference>
<proteinExistence type="predicted"/>
<feature type="transmembrane region" description="Helical" evidence="1">
    <location>
        <begin position="560"/>
        <end position="577"/>
    </location>
</feature>
<protein>
    <submittedName>
        <fullName evidence="3">CHASE2 domain-containing protein</fullName>
    </submittedName>
</protein>
<organism evidence="3 4">
    <name type="scientific">Leptolyngbya cf. ectocarpi LEGE 11479</name>
    <dbReference type="NCBI Taxonomy" id="1828722"/>
    <lineage>
        <taxon>Bacteria</taxon>
        <taxon>Bacillati</taxon>
        <taxon>Cyanobacteriota</taxon>
        <taxon>Cyanophyceae</taxon>
        <taxon>Leptolyngbyales</taxon>
        <taxon>Leptolyngbyaceae</taxon>
        <taxon>Leptolyngbya group</taxon>
        <taxon>Leptolyngbya</taxon>
    </lineage>
</organism>
<dbReference type="Proteomes" id="UP000615026">
    <property type="component" value="Unassembled WGS sequence"/>
</dbReference>
<feature type="transmembrane region" description="Helical" evidence="1">
    <location>
        <begin position="609"/>
        <end position="630"/>
    </location>
</feature>
<sequence>GVGISLPEFKELDLHVAHRTQKRVLVILGNSQNIDTQADGHQLKQMKGFEVKVLDQPKAKNIINFLRDEKGWDIFVFSGHSRAEGDLGRIFINKEESITVDEFKHSLRRAAYHGLKIAIFNSCESLGLGRQLASMEIPVVVSMQESIHDLIAQAFLREFLEHYSQNISLYTAFRRAKDSLEQFNDWPGATWLPVIYQNLAEVPPTWDSLSRNPKQYNQISKKTYNWRNATVFSTLPKAVQFSTLLTVSSLVMLLTFLVRATGVFQQWELTVYDQMMQLRPPEDIDNRLLIVEITDEDLAKGHTSPLKDKTVLDLLQTLNSYSPRVIGLDIYRDVPQGSNEDYNNLLFYLKDANNKTVSGCQFNKPGAHGGKIPEIIPTELFGFTNLPYDGYSDEKVRRHLLFTDAGKGEYSCNTPESLSFQLIHRYLVEENISLETENLNNEKIIKFGNSPLQPLPLQPQAGGYQRREYLGYQLMLNYRGDSNAFPKVSLSQALQEIDPSLVFDKVVLVGYTASVIDDAHNTPYGKMAGVTIHAQMVSQVLSNVLDGRVLIQPLSQKVEFFWIWIWALMGTVTTFFKRQWLRRLTLVSVSSILCITCYTALVYGFWLPIIPALICLIVSFSTYMTLKAYLD</sequence>
<dbReference type="Pfam" id="PF12770">
    <property type="entry name" value="CHAT"/>
    <property type="match status" value="1"/>
</dbReference>
<dbReference type="InterPro" id="IPR024983">
    <property type="entry name" value="CHAT_dom"/>
</dbReference>
<keyword evidence="4" id="KW-1185">Reference proteome</keyword>
<dbReference type="AlphaFoldDB" id="A0A928ZUH7"/>
<dbReference type="InterPro" id="IPR007890">
    <property type="entry name" value="CHASE2"/>
</dbReference>
<feature type="transmembrane region" description="Helical" evidence="1">
    <location>
        <begin position="584"/>
        <end position="603"/>
    </location>
</feature>
<comment type="caution">
    <text evidence="3">The sequence shown here is derived from an EMBL/GenBank/DDBJ whole genome shotgun (WGS) entry which is preliminary data.</text>
</comment>
<name>A0A928ZUH7_LEPEC</name>
<dbReference type="EMBL" id="JADEXP010000112">
    <property type="protein sequence ID" value="MBE9067691.1"/>
    <property type="molecule type" value="Genomic_DNA"/>
</dbReference>
<gene>
    <name evidence="3" type="ORF">IQ260_13605</name>
</gene>
<accession>A0A928ZUH7</accession>
<keyword evidence="1" id="KW-1133">Transmembrane helix</keyword>
<evidence type="ECO:0000313" key="4">
    <source>
        <dbReference type="Proteomes" id="UP000615026"/>
    </source>
</evidence>
<feature type="non-terminal residue" evidence="3">
    <location>
        <position position="1"/>
    </location>
</feature>
<evidence type="ECO:0000256" key="1">
    <source>
        <dbReference type="SAM" id="Phobius"/>
    </source>
</evidence>
<keyword evidence="1" id="KW-0812">Transmembrane</keyword>
<reference evidence="3" key="1">
    <citation type="submission" date="2020-10" db="EMBL/GenBank/DDBJ databases">
        <authorList>
            <person name="Castelo-Branco R."/>
            <person name="Eusebio N."/>
            <person name="Adriana R."/>
            <person name="Vieira A."/>
            <person name="Brugerolle De Fraissinette N."/>
            <person name="Rezende De Castro R."/>
            <person name="Schneider M.P."/>
            <person name="Vasconcelos V."/>
            <person name="Leao P.N."/>
        </authorList>
    </citation>
    <scope>NUCLEOTIDE SEQUENCE</scope>
    <source>
        <strain evidence="3">LEGE 11479</strain>
    </source>
</reference>
<dbReference type="SMART" id="SM01080">
    <property type="entry name" value="CHASE2"/>
    <property type="match status" value="1"/>
</dbReference>
<evidence type="ECO:0000259" key="2">
    <source>
        <dbReference type="SMART" id="SM01080"/>
    </source>
</evidence>
<keyword evidence="1" id="KW-0472">Membrane</keyword>